<feature type="region of interest" description="Disordered" evidence="1">
    <location>
        <begin position="44"/>
        <end position="65"/>
    </location>
</feature>
<protein>
    <submittedName>
        <fullName evidence="2">Uncharacterized protein</fullName>
    </submittedName>
</protein>
<dbReference type="Proteomes" id="UP001165060">
    <property type="component" value="Unassembled WGS sequence"/>
</dbReference>
<evidence type="ECO:0000313" key="2">
    <source>
        <dbReference type="EMBL" id="GMI20710.1"/>
    </source>
</evidence>
<feature type="compositionally biased region" description="Basic residues" evidence="1">
    <location>
        <begin position="90"/>
        <end position="111"/>
    </location>
</feature>
<feature type="compositionally biased region" description="Low complexity" evidence="1">
    <location>
        <begin position="1"/>
        <end position="14"/>
    </location>
</feature>
<gene>
    <name evidence="2" type="ORF">TeGR_g13722</name>
</gene>
<feature type="region of interest" description="Disordered" evidence="1">
    <location>
        <begin position="1"/>
        <end position="31"/>
    </location>
</feature>
<organism evidence="2 3">
    <name type="scientific">Tetraparma gracilis</name>
    <dbReference type="NCBI Taxonomy" id="2962635"/>
    <lineage>
        <taxon>Eukaryota</taxon>
        <taxon>Sar</taxon>
        <taxon>Stramenopiles</taxon>
        <taxon>Ochrophyta</taxon>
        <taxon>Bolidophyceae</taxon>
        <taxon>Parmales</taxon>
        <taxon>Triparmaceae</taxon>
        <taxon>Tetraparma</taxon>
    </lineage>
</organism>
<dbReference type="PROSITE" id="PS50890">
    <property type="entry name" value="PUA"/>
    <property type="match status" value="1"/>
</dbReference>
<evidence type="ECO:0000256" key="1">
    <source>
        <dbReference type="SAM" id="MobiDB-lite"/>
    </source>
</evidence>
<evidence type="ECO:0000313" key="3">
    <source>
        <dbReference type="Proteomes" id="UP001165060"/>
    </source>
</evidence>
<comment type="caution">
    <text evidence="2">The sequence shown here is derived from an EMBL/GenBank/DDBJ whole genome shotgun (WGS) entry which is preliminary data.</text>
</comment>
<dbReference type="EMBL" id="BRYB01002506">
    <property type="protein sequence ID" value="GMI20710.1"/>
    <property type="molecule type" value="Genomic_DNA"/>
</dbReference>
<accession>A0ABQ6M726</accession>
<reference evidence="2 3" key="1">
    <citation type="journal article" date="2023" name="Commun. Biol.">
        <title>Genome analysis of Parmales, the sister group of diatoms, reveals the evolutionary specialization of diatoms from phago-mixotrophs to photoautotrophs.</title>
        <authorList>
            <person name="Ban H."/>
            <person name="Sato S."/>
            <person name="Yoshikawa S."/>
            <person name="Yamada K."/>
            <person name="Nakamura Y."/>
            <person name="Ichinomiya M."/>
            <person name="Sato N."/>
            <person name="Blanc-Mathieu R."/>
            <person name="Endo H."/>
            <person name="Kuwata A."/>
            <person name="Ogata H."/>
        </authorList>
    </citation>
    <scope>NUCLEOTIDE SEQUENCE [LARGE SCALE GENOMIC DNA]</scope>
</reference>
<proteinExistence type="predicted"/>
<keyword evidence="3" id="KW-1185">Reference proteome</keyword>
<feature type="region of interest" description="Disordered" evidence="1">
    <location>
        <begin position="84"/>
        <end position="123"/>
    </location>
</feature>
<feature type="compositionally biased region" description="Gly residues" evidence="1">
    <location>
        <begin position="47"/>
        <end position="61"/>
    </location>
</feature>
<sequence length="123" mass="12807">MTSSAPPSYAPGAPTVGFEPPCPFPHQISGGKLADADRKHVLKQAGLAGGGGGKKAGGGGEAAPEEFLASGRVELSAEDRAKIEEMKRAKAERKRLKKEAKKKARGKKRGRSPVPAMDLSDSD</sequence>
<name>A0ABQ6M726_9STRA</name>